<evidence type="ECO:0008006" key="4">
    <source>
        <dbReference type="Google" id="ProtNLM"/>
    </source>
</evidence>
<dbReference type="InterPro" id="IPR021937">
    <property type="entry name" value="DUF3551"/>
</dbReference>
<proteinExistence type="predicted"/>
<feature type="signal peptide" evidence="1">
    <location>
        <begin position="1"/>
        <end position="28"/>
    </location>
</feature>
<sequence length="93" mass="10081">MRLRTCVIAALGVCLVGVGLTGPAAAQAYDPNYPVCLRVYGGTLTSDYIDCRFTSLPECRATASGRPATCSVNPFYAGPKQPPKRRAHRYRDE</sequence>
<dbReference type="Pfam" id="PF12071">
    <property type="entry name" value="DUF3551"/>
    <property type="match status" value="1"/>
</dbReference>
<protein>
    <recommendedName>
        <fullName evidence="4">DUF3551 domain-containing protein</fullName>
    </recommendedName>
</protein>
<dbReference type="AlphaFoldDB" id="A0A508TPQ2"/>
<dbReference type="RefSeq" id="WP_139863027.1">
    <property type="nucleotide sequence ID" value="NZ_CAADFC020000028.1"/>
</dbReference>
<keyword evidence="1" id="KW-0732">Signal</keyword>
<reference evidence="2" key="1">
    <citation type="submission" date="2019-02" db="EMBL/GenBank/DDBJ databases">
        <authorList>
            <person name="Pothier F.J."/>
        </authorList>
    </citation>
    <scope>NUCLEOTIDE SEQUENCE</scope>
    <source>
        <strain evidence="2">CI-1B</strain>
    </source>
</reference>
<evidence type="ECO:0000313" key="3">
    <source>
        <dbReference type="Proteomes" id="UP000328092"/>
    </source>
</evidence>
<gene>
    <name evidence="2" type="ORF">CI1B_63110</name>
</gene>
<dbReference type="EMBL" id="CAADFC020000028">
    <property type="protein sequence ID" value="VIO76244.1"/>
    <property type="molecule type" value="Genomic_DNA"/>
</dbReference>
<dbReference type="Proteomes" id="UP000328092">
    <property type="component" value="Unassembled WGS sequence"/>
</dbReference>
<evidence type="ECO:0000313" key="2">
    <source>
        <dbReference type="EMBL" id="VIO76244.1"/>
    </source>
</evidence>
<evidence type="ECO:0000256" key="1">
    <source>
        <dbReference type="SAM" id="SignalP"/>
    </source>
</evidence>
<name>A0A508TPQ2_9BRAD</name>
<organism evidence="2 3">
    <name type="scientific">Bradyrhizobium ivorense</name>
    <dbReference type="NCBI Taxonomy" id="2511166"/>
    <lineage>
        <taxon>Bacteria</taxon>
        <taxon>Pseudomonadati</taxon>
        <taxon>Pseudomonadota</taxon>
        <taxon>Alphaproteobacteria</taxon>
        <taxon>Hyphomicrobiales</taxon>
        <taxon>Nitrobacteraceae</taxon>
        <taxon>Bradyrhizobium</taxon>
    </lineage>
</organism>
<accession>A0A508TPQ2</accession>
<dbReference type="OrthoDB" id="8229016at2"/>
<comment type="caution">
    <text evidence="2">The sequence shown here is derived from an EMBL/GenBank/DDBJ whole genome shotgun (WGS) entry which is preliminary data.</text>
</comment>
<keyword evidence="3" id="KW-1185">Reference proteome</keyword>
<feature type="chain" id="PRO_5021347119" description="DUF3551 domain-containing protein" evidence="1">
    <location>
        <begin position="29"/>
        <end position="93"/>
    </location>
</feature>